<dbReference type="Proteomes" id="UP001527925">
    <property type="component" value="Unassembled WGS sequence"/>
</dbReference>
<comment type="caution">
    <text evidence="2">The sequence shown here is derived from an EMBL/GenBank/DDBJ whole genome shotgun (WGS) entry which is preliminary data.</text>
</comment>
<keyword evidence="3" id="KW-1185">Reference proteome</keyword>
<evidence type="ECO:0000313" key="3">
    <source>
        <dbReference type="Proteomes" id="UP001527925"/>
    </source>
</evidence>
<protein>
    <recommendedName>
        <fullName evidence="4">Ankyrin repeat protein</fullName>
    </recommendedName>
</protein>
<organism evidence="2 3">
    <name type="scientific">Polyrhizophydium stewartii</name>
    <dbReference type="NCBI Taxonomy" id="2732419"/>
    <lineage>
        <taxon>Eukaryota</taxon>
        <taxon>Fungi</taxon>
        <taxon>Fungi incertae sedis</taxon>
        <taxon>Chytridiomycota</taxon>
        <taxon>Chytridiomycota incertae sedis</taxon>
        <taxon>Chytridiomycetes</taxon>
        <taxon>Rhizophydiales</taxon>
        <taxon>Rhizophydiales incertae sedis</taxon>
        <taxon>Polyrhizophydium</taxon>
    </lineage>
</organism>
<sequence length="468" mass="52889">MQRPALDTQPDHDAALPPGRSHWDRLPRELRDAVRMRADDSLFTRITSGRFPVAPSLSVRERRILWEVAFDLDWDGDLRRLPHFLFDFYTQHIRSRRMAARLVDAGLASWEDVAPCLAKNAWDDLLVDTLKPLTAATFAAAYGRPALLRRLLDAGCATNDTFGRLVYPIARAGDADAINLLLDMFPDAIRHGDMPVVVWSGDIDLVQQMLDRGMPPSHLRGYSYAAYRSLPVFQLLVRLGQITAPDHRHALYWGSPEVLAFIERRWPGTLRSGSFYIAYRGNGLPTIRFLHSIGLTCDKFRLLTGYFTKEDLAAVSWICDTFDVTVTKRLLSRVCSYGSIDLFLLLHKRSKIPIKTSFVGVAIDNGHTTLAKFLLRRHRPAARLAASRAASLGDIELLSWLDDWFPWGITWRTLRAAIRHRRISIVEFLLKLDVSAAWPSAMAVALSLPASDERQQLVEMLAKHESAA</sequence>
<dbReference type="PANTHER" id="PTHR46586">
    <property type="entry name" value="ANKYRIN REPEAT-CONTAINING PROTEIN"/>
    <property type="match status" value="1"/>
</dbReference>
<name>A0ABR4N009_9FUNG</name>
<evidence type="ECO:0008006" key="4">
    <source>
        <dbReference type="Google" id="ProtNLM"/>
    </source>
</evidence>
<dbReference type="PANTHER" id="PTHR46586:SF3">
    <property type="entry name" value="ANKYRIN REPEAT-CONTAINING PROTEIN"/>
    <property type="match status" value="1"/>
</dbReference>
<evidence type="ECO:0000256" key="1">
    <source>
        <dbReference type="SAM" id="MobiDB-lite"/>
    </source>
</evidence>
<evidence type="ECO:0000313" key="2">
    <source>
        <dbReference type="EMBL" id="KAL2912824.1"/>
    </source>
</evidence>
<proteinExistence type="predicted"/>
<dbReference type="SUPFAM" id="SSF140860">
    <property type="entry name" value="Pseudo ankyrin repeat-like"/>
    <property type="match status" value="1"/>
</dbReference>
<accession>A0ABR4N009</accession>
<dbReference type="InterPro" id="IPR036770">
    <property type="entry name" value="Ankyrin_rpt-contain_sf"/>
</dbReference>
<dbReference type="Gene3D" id="1.25.40.20">
    <property type="entry name" value="Ankyrin repeat-containing domain"/>
    <property type="match status" value="1"/>
</dbReference>
<dbReference type="EMBL" id="JADGIZ020000057">
    <property type="protein sequence ID" value="KAL2912824.1"/>
    <property type="molecule type" value="Genomic_DNA"/>
</dbReference>
<dbReference type="InterPro" id="IPR052050">
    <property type="entry name" value="SecEffector_AnkRepeat"/>
</dbReference>
<reference evidence="2 3" key="1">
    <citation type="submission" date="2023-09" db="EMBL/GenBank/DDBJ databases">
        <title>Pangenome analysis of Batrachochytrium dendrobatidis and related Chytrids.</title>
        <authorList>
            <person name="Yacoub M.N."/>
            <person name="Stajich J.E."/>
            <person name="James T.Y."/>
        </authorList>
    </citation>
    <scope>NUCLEOTIDE SEQUENCE [LARGE SCALE GENOMIC DNA]</scope>
    <source>
        <strain evidence="2 3">JEL0888</strain>
    </source>
</reference>
<feature type="region of interest" description="Disordered" evidence="1">
    <location>
        <begin position="1"/>
        <end position="23"/>
    </location>
</feature>
<gene>
    <name evidence="2" type="ORF">HK105_207711</name>
</gene>